<reference evidence="1 2" key="1">
    <citation type="journal article" date="2009" name="J. Bacteriol.">
        <title>Complete genome sequence of Robiginitalea biformata HTCC2501.</title>
        <authorList>
            <person name="Oh H.M."/>
            <person name="Giovannoni S.J."/>
            <person name="Lee K."/>
            <person name="Ferriera S."/>
            <person name="Johnson J."/>
            <person name="Cho J.C."/>
        </authorList>
    </citation>
    <scope>NUCLEOTIDE SEQUENCE [LARGE SCALE GENOMIC DNA]</scope>
    <source>
        <strain evidence="2">ATCC BAA-864 / HTCC2501 / KCTC 12146</strain>
    </source>
</reference>
<dbReference type="STRING" id="313596.RB2501_06435"/>
<evidence type="ECO:0000313" key="1">
    <source>
        <dbReference type="EMBL" id="EAR16515.1"/>
    </source>
</evidence>
<organism evidence="1 2">
    <name type="scientific">Robiginitalea biformata (strain ATCC BAA-864 / DSM 15991 / KCTC 12146 / HTCC2501)</name>
    <dbReference type="NCBI Taxonomy" id="313596"/>
    <lineage>
        <taxon>Bacteria</taxon>
        <taxon>Pseudomonadati</taxon>
        <taxon>Bacteroidota</taxon>
        <taxon>Flavobacteriia</taxon>
        <taxon>Flavobacteriales</taxon>
        <taxon>Flavobacteriaceae</taxon>
        <taxon>Robiginitalea</taxon>
    </lineage>
</organism>
<evidence type="ECO:0000313" key="2">
    <source>
        <dbReference type="Proteomes" id="UP000009049"/>
    </source>
</evidence>
<dbReference type="InterPro" id="IPR020018">
    <property type="entry name" value="Motility-assoc_lipoprot_GldH"/>
</dbReference>
<proteinExistence type="predicted"/>
<dbReference type="KEGG" id="rbi:RB2501_06435"/>
<sequence>MEFSLEDPDTTASHNLYIFLRNDNTYPYSNLFLIAEMTFPDGSTQRDTLEYEMADAQGRWLGEGLGSVRENKLGYKRDVVFPSSGVYTFTVSHAMRKNGSVDGVQALPGVLDVGLQVEPNQ</sequence>
<dbReference type="AlphaFoldDB" id="A4CHV7"/>
<dbReference type="HOGENOM" id="CLU_109250_2_0_10"/>
<dbReference type="Pfam" id="PF14109">
    <property type="entry name" value="GldH_lipo"/>
    <property type="match status" value="1"/>
</dbReference>
<name>A4CHV7_ROBBH</name>
<dbReference type="NCBIfam" id="TIGR03511">
    <property type="entry name" value="GldH_lipo"/>
    <property type="match status" value="1"/>
</dbReference>
<protein>
    <submittedName>
        <fullName evidence="1">Putative gliding motility protein</fullName>
    </submittedName>
</protein>
<dbReference type="EMBL" id="CP001712">
    <property type="protein sequence ID" value="EAR16515.1"/>
    <property type="molecule type" value="Genomic_DNA"/>
</dbReference>
<accession>A4CHV7</accession>
<dbReference type="eggNOG" id="ENOG50313I2">
    <property type="taxonomic scope" value="Bacteria"/>
</dbReference>
<dbReference type="Proteomes" id="UP000009049">
    <property type="component" value="Chromosome"/>
</dbReference>
<gene>
    <name evidence="1" type="ordered locus">RB2501_06435</name>
</gene>
<keyword evidence="2" id="KW-1185">Reference proteome</keyword>